<dbReference type="PANTHER" id="PTHR43591">
    <property type="entry name" value="METHYLTRANSFERASE"/>
    <property type="match status" value="1"/>
</dbReference>
<keyword evidence="3" id="KW-0808">Transferase</keyword>
<dbReference type="Proteomes" id="UP000286208">
    <property type="component" value="Unassembled WGS sequence"/>
</dbReference>
<dbReference type="AlphaFoldDB" id="A0A438BC21"/>
<evidence type="ECO:0000313" key="4">
    <source>
        <dbReference type="Proteomes" id="UP000286208"/>
    </source>
</evidence>
<keyword evidence="3" id="KW-0489">Methyltransferase</keyword>
<keyword evidence="4" id="KW-1185">Reference proteome</keyword>
<dbReference type="InterPro" id="IPR029063">
    <property type="entry name" value="SAM-dependent_MTases_sf"/>
</dbReference>
<gene>
    <name evidence="3" type="ORF">EGT67_15830</name>
</gene>
<organism evidence="3 4">
    <name type="scientific">Prescottella agglutinans</name>
    <dbReference type="NCBI Taxonomy" id="1644129"/>
    <lineage>
        <taxon>Bacteria</taxon>
        <taxon>Bacillati</taxon>
        <taxon>Actinomycetota</taxon>
        <taxon>Actinomycetes</taxon>
        <taxon>Mycobacteriales</taxon>
        <taxon>Nocardiaceae</taxon>
        <taxon>Prescottella</taxon>
    </lineage>
</organism>
<sequence length="272" mass="28797">MVTVDRSSQPEHISTVATVPRLERLLRPDVKWTPSPDGYLDTLPGESVAPPGRAQAAWQTSLGAAMYQRMQRVTAAVMAPGFSTVADQLQLRPGQTVVDVGCGPGNVTTGLADAVGPHGLAVGIDISAPMLARAGHRARPNMGLLRGNATRLPLRDHCADAACATLVIMLVPEPVDALTEMIRIVAPGGWLLVMVPCRPDGPAAVLTGPLTNLAERFGGARMFAPDAPAILLEQLGCERIHSRRQCNMLTVRARTPASRRETKSAPSGRSTT</sequence>
<accession>A0A438BC21</accession>
<dbReference type="GO" id="GO:0008757">
    <property type="term" value="F:S-adenosylmethionine-dependent methyltransferase activity"/>
    <property type="evidence" value="ECO:0007669"/>
    <property type="project" value="InterPro"/>
</dbReference>
<feature type="domain" description="Methyltransferase type 11" evidence="2">
    <location>
        <begin position="98"/>
        <end position="193"/>
    </location>
</feature>
<dbReference type="Gene3D" id="3.40.50.150">
    <property type="entry name" value="Vaccinia Virus protein VP39"/>
    <property type="match status" value="1"/>
</dbReference>
<dbReference type="SUPFAM" id="SSF53335">
    <property type="entry name" value="S-adenosyl-L-methionine-dependent methyltransferases"/>
    <property type="match status" value="1"/>
</dbReference>
<evidence type="ECO:0000259" key="2">
    <source>
        <dbReference type="Pfam" id="PF08241"/>
    </source>
</evidence>
<dbReference type="CDD" id="cd02440">
    <property type="entry name" value="AdoMet_MTases"/>
    <property type="match status" value="1"/>
</dbReference>
<evidence type="ECO:0000313" key="3">
    <source>
        <dbReference type="EMBL" id="RVW08401.1"/>
    </source>
</evidence>
<proteinExistence type="predicted"/>
<dbReference type="Pfam" id="PF08241">
    <property type="entry name" value="Methyltransf_11"/>
    <property type="match status" value="1"/>
</dbReference>
<protein>
    <submittedName>
        <fullName evidence="3">Methyltransferase domain-containing protein</fullName>
    </submittedName>
</protein>
<dbReference type="EMBL" id="RKLP01000008">
    <property type="protein sequence ID" value="RVW08401.1"/>
    <property type="molecule type" value="Genomic_DNA"/>
</dbReference>
<dbReference type="GO" id="GO:0032259">
    <property type="term" value="P:methylation"/>
    <property type="evidence" value="ECO:0007669"/>
    <property type="project" value="UniProtKB-KW"/>
</dbReference>
<dbReference type="InterPro" id="IPR013216">
    <property type="entry name" value="Methyltransf_11"/>
</dbReference>
<evidence type="ECO:0000256" key="1">
    <source>
        <dbReference type="SAM" id="MobiDB-lite"/>
    </source>
</evidence>
<reference evidence="3 4" key="1">
    <citation type="submission" date="2018-11" db="EMBL/GenBank/DDBJ databases">
        <title>Rhodococcus spongicola sp. nov. and Rhodococcus xishaensis sp. nov. from marine sponges.</title>
        <authorList>
            <person name="Li L."/>
            <person name="Lin H.W."/>
        </authorList>
    </citation>
    <scope>NUCLEOTIDE SEQUENCE [LARGE SCALE GENOMIC DNA]</scope>
    <source>
        <strain evidence="3 4">CCTCC AB2014297</strain>
    </source>
</reference>
<comment type="caution">
    <text evidence="3">The sequence shown here is derived from an EMBL/GenBank/DDBJ whole genome shotgun (WGS) entry which is preliminary data.</text>
</comment>
<feature type="region of interest" description="Disordered" evidence="1">
    <location>
        <begin position="253"/>
        <end position="272"/>
    </location>
</feature>
<name>A0A438BC21_9NOCA</name>